<evidence type="ECO:0000313" key="3">
    <source>
        <dbReference type="Proteomes" id="UP000612055"/>
    </source>
</evidence>
<evidence type="ECO:0000313" key="2">
    <source>
        <dbReference type="EMBL" id="KAG2488534.1"/>
    </source>
</evidence>
<reference evidence="2" key="1">
    <citation type="journal article" date="2020" name="bioRxiv">
        <title>Comparative genomics of Chlamydomonas.</title>
        <authorList>
            <person name="Craig R.J."/>
            <person name="Hasan A.R."/>
            <person name="Ness R.W."/>
            <person name="Keightley P.D."/>
        </authorList>
    </citation>
    <scope>NUCLEOTIDE SEQUENCE</scope>
    <source>
        <strain evidence="2">CCAP 11/70</strain>
    </source>
</reference>
<dbReference type="Proteomes" id="UP000612055">
    <property type="component" value="Unassembled WGS sequence"/>
</dbReference>
<dbReference type="OrthoDB" id="548058at2759"/>
<feature type="compositionally biased region" description="Basic and acidic residues" evidence="1">
    <location>
        <begin position="268"/>
        <end position="278"/>
    </location>
</feature>
<proteinExistence type="predicted"/>
<gene>
    <name evidence="2" type="ORF">HYH03_012854</name>
</gene>
<dbReference type="AlphaFoldDB" id="A0A835XRQ0"/>
<dbReference type="EMBL" id="JAEHOE010000082">
    <property type="protein sequence ID" value="KAG2488534.1"/>
    <property type="molecule type" value="Genomic_DNA"/>
</dbReference>
<organism evidence="2 3">
    <name type="scientific">Edaphochlamys debaryana</name>
    <dbReference type="NCBI Taxonomy" id="47281"/>
    <lineage>
        <taxon>Eukaryota</taxon>
        <taxon>Viridiplantae</taxon>
        <taxon>Chlorophyta</taxon>
        <taxon>core chlorophytes</taxon>
        <taxon>Chlorophyceae</taxon>
        <taxon>CS clade</taxon>
        <taxon>Chlamydomonadales</taxon>
        <taxon>Chlamydomonadales incertae sedis</taxon>
        <taxon>Edaphochlamys</taxon>
    </lineage>
</organism>
<protein>
    <submittedName>
        <fullName evidence="2">Uncharacterized protein</fullName>
    </submittedName>
</protein>
<feature type="compositionally biased region" description="Low complexity" evidence="1">
    <location>
        <begin position="422"/>
        <end position="449"/>
    </location>
</feature>
<name>A0A835XRQ0_9CHLO</name>
<comment type="caution">
    <text evidence="2">The sequence shown here is derived from an EMBL/GenBank/DDBJ whole genome shotgun (WGS) entry which is preliminary data.</text>
</comment>
<sequence length="489" mass="50340">MLFGLWVRAGTHARRHGTNTMDWTMNEASFPINITCLATSGCIISNAYPRAAAMAASQLPPDSETCIHLQARESVSLHLMWSNDPDDGLSVLFDPATTLPDYPPRSGVSVFSQANCNPNGASCASGVLVMVLPVGPGLSLASYVRTHNWTQPEGNQGRFRQEWFMSRVGEDGALSQVELASRPCFNQLPPATLASLQQARIRLQPFWNKIEVTKDGVWLSLWGTCGGALSTFLQVGMALVVVLNFFTNSYYNRRNGNGGGNGNSNDGAHSKVDGHGDGDGSSGTASPSKGPAADQGQGHSGPGPGPRSRASVTEPSSMAAITATAWDRAKGRSANGRGESMAHRPSFKSPSVHPTLSSPGGDSAAGGGAAPRWPLAASLRAPTGDPGGRQGPPSPGPALGSGLQPIRTAVPNSAFVTEDFQPPSSSPGNSRPSSRPASRGSSAGVGASGKLRGGWASPPISGSGGAVMGDAETPRGSRLAAVSPANTNA</sequence>
<keyword evidence="3" id="KW-1185">Reference proteome</keyword>
<feature type="region of interest" description="Disordered" evidence="1">
    <location>
        <begin position="257"/>
        <end position="489"/>
    </location>
</feature>
<accession>A0A835XRQ0</accession>
<evidence type="ECO:0000256" key="1">
    <source>
        <dbReference type="SAM" id="MobiDB-lite"/>
    </source>
</evidence>